<evidence type="ECO:0000256" key="9">
    <source>
        <dbReference type="SAM" id="Phobius"/>
    </source>
</evidence>
<dbReference type="EMBL" id="CP011058">
    <property type="protein sequence ID" value="AJY75790.1"/>
    <property type="molecule type" value="Genomic_DNA"/>
</dbReference>
<evidence type="ECO:0000256" key="8">
    <source>
        <dbReference type="PIRSR" id="PIRSR000170-1"/>
    </source>
</evidence>
<evidence type="ECO:0000313" key="11">
    <source>
        <dbReference type="Proteomes" id="UP000032633"/>
    </source>
</evidence>
<dbReference type="InterPro" id="IPR011138">
    <property type="entry name" value="Cytochrome_b-558"/>
</dbReference>
<name>A0A0D5NKY7_9BACL</name>
<dbReference type="AlphaFoldDB" id="A0A0D5NKY7"/>
<reference evidence="10 11" key="1">
    <citation type="journal article" date="2015" name="J. Biotechnol.">
        <title>Complete genome sequence of Paenibacillus beijingensis 7188(T) (=DSM 24997(T)), a novel rhizobacterium from jujube garden soil.</title>
        <authorList>
            <person name="Kwak Y."/>
            <person name="Shin J.H."/>
        </authorList>
    </citation>
    <scope>NUCLEOTIDE SEQUENCE [LARGE SCALE GENOMIC DNA]</scope>
    <source>
        <strain evidence="10 11">DSM 24997</strain>
    </source>
</reference>
<gene>
    <name evidence="10" type="ORF">VN24_16085</name>
</gene>
<dbReference type="InterPro" id="IPR016002">
    <property type="entry name" value="Succ_DH_cyt_b558_Firmicute"/>
</dbReference>
<feature type="binding site" description="axial binding residue" evidence="8">
    <location>
        <position position="70"/>
    </location>
    <ligand>
        <name>heme</name>
        <dbReference type="ChEBI" id="CHEBI:30413"/>
    </ligand>
    <ligandPart>
        <name>Fe</name>
        <dbReference type="ChEBI" id="CHEBI:18248"/>
    </ligandPart>
</feature>
<feature type="binding site" description="axial binding residue" evidence="8">
    <location>
        <position position="113"/>
    </location>
    <ligand>
        <name>heme</name>
        <dbReference type="ChEBI" id="CHEBI:30413"/>
    </ligand>
    <ligandPart>
        <name>Fe</name>
        <dbReference type="ChEBI" id="CHEBI:18248"/>
    </ligandPart>
</feature>
<keyword evidence="11" id="KW-1185">Reference proteome</keyword>
<keyword evidence="3 9" id="KW-0812">Transmembrane</keyword>
<keyword evidence="7 9" id="KW-0472">Membrane</keyword>
<keyword evidence="6 8" id="KW-0408">Iron</keyword>
<evidence type="ECO:0000256" key="1">
    <source>
        <dbReference type="ARBA" id="ARBA00004370"/>
    </source>
</evidence>
<dbReference type="PIRSF" id="PIRSF000170">
    <property type="entry name" value="Succ_dh_cyt_b558"/>
    <property type="match status" value="1"/>
</dbReference>
<evidence type="ECO:0000256" key="2">
    <source>
        <dbReference type="ARBA" id="ARBA00022617"/>
    </source>
</evidence>
<feature type="binding site" description="axial binding residue" evidence="8">
    <location>
        <position position="158"/>
    </location>
    <ligand>
        <name>heme</name>
        <dbReference type="ChEBI" id="CHEBI:30413"/>
    </ligand>
    <ligandPart>
        <name>Fe</name>
        <dbReference type="ChEBI" id="CHEBI:18248"/>
    </ligandPart>
</feature>
<dbReference type="InterPro" id="IPR000701">
    <property type="entry name" value="SuccDH_FuR_B_TM-su"/>
</dbReference>
<dbReference type="GO" id="GO:0016020">
    <property type="term" value="C:membrane"/>
    <property type="evidence" value="ECO:0007669"/>
    <property type="project" value="UniProtKB-SubCell"/>
</dbReference>
<organism evidence="10 11">
    <name type="scientific">Paenibacillus beijingensis</name>
    <dbReference type="NCBI Taxonomy" id="1126833"/>
    <lineage>
        <taxon>Bacteria</taxon>
        <taxon>Bacillati</taxon>
        <taxon>Bacillota</taxon>
        <taxon>Bacilli</taxon>
        <taxon>Bacillales</taxon>
        <taxon>Paenibacillaceae</taxon>
        <taxon>Paenibacillus</taxon>
    </lineage>
</organism>
<feature type="binding site" description="axial binding residue" evidence="8">
    <location>
        <position position="27"/>
    </location>
    <ligand>
        <name>heme</name>
        <dbReference type="ChEBI" id="CHEBI:30413"/>
    </ligand>
    <ligandPart>
        <name>Fe</name>
        <dbReference type="ChEBI" id="CHEBI:18248"/>
    </ligandPart>
</feature>
<evidence type="ECO:0000256" key="5">
    <source>
        <dbReference type="ARBA" id="ARBA00022989"/>
    </source>
</evidence>
<comment type="subcellular location">
    <subcellularLocation>
        <location evidence="1">Membrane</location>
    </subcellularLocation>
</comment>
<feature type="transmembrane region" description="Helical" evidence="9">
    <location>
        <begin position="12"/>
        <end position="34"/>
    </location>
</feature>
<dbReference type="KEGG" id="pbj:VN24_16085"/>
<feature type="transmembrane region" description="Helical" evidence="9">
    <location>
        <begin position="97"/>
        <end position="115"/>
    </location>
</feature>
<dbReference type="Gene3D" id="1.20.1300.10">
    <property type="entry name" value="Fumarate reductase/succinate dehydrogenase, transmembrane subunit"/>
    <property type="match status" value="1"/>
</dbReference>
<dbReference type="PATRIC" id="fig|1126833.4.peg.3523"/>
<proteinExistence type="predicted"/>
<dbReference type="RefSeq" id="WP_045671218.1">
    <property type="nucleotide sequence ID" value="NZ_CP011058.1"/>
</dbReference>
<keyword evidence="2 8" id="KW-0349">Heme</keyword>
<keyword evidence="4 8" id="KW-0479">Metal-binding</keyword>
<feature type="transmembrane region" description="Helical" evidence="9">
    <location>
        <begin position="184"/>
        <end position="204"/>
    </location>
</feature>
<evidence type="ECO:0000256" key="7">
    <source>
        <dbReference type="ARBA" id="ARBA00023136"/>
    </source>
</evidence>
<dbReference type="STRING" id="1126833.VN24_16085"/>
<protein>
    <submittedName>
        <fullName evidence="10">Succinate dehydrogenase</fullName>
    </submittedName>
</protein>
<dbReference type="HOGENOM" id="CLU_078991_0_0_9"/>
<evidence type="ECO:0000256" key="4">
    <source>
        <dbReference type="ARBA" id="ARBA00022723"/>
    </source>
</evidence>
<dbReference type="Pfam" id="PF01127">
    <property type="entry name" value="Sdh_cyt"/>
    <property type="match status" value="1"/>
</dbReference>
<dbReference type="GO" id="GO:0046872">
    <property type="term" value="F:metal ion binding"/>
    <property type="evidence" value="ECO:0007669"/>
    <property type="project" value="UniProtKB-KW"/>
</dbReference>
<sequence length="223" mass="25001">MTGNSYFARKFHSLLGVIPLGLFIIEHAITNYTAFEGGPEGFEASVKFLNGLPLVWFLEIFGIFLPLLYHGIYGLYVAYQSNWNNSRFAYGRNWAFTLQRITGIITFIFLIWHIFDTRFQVAVGNLTHEQLGAHMHDIFTNPVTVVLYCIGVLSAVFHFSNGMWSFLVSWGITVGPRAQRISSYIWMAVFVLVSALFLLSLAAFTGSDFAETASSVTAFIPIG</sequence>
<evidence type="ECO:0000313" key="10">
    <source>
        <dbReference type="EMBL" id="AJY75790.1"/>
    </source>
</evidence>
<dbReference type="Proteomes" id="UP000032633">
    <property type="component" value="Chromosome"/>
</dbReference>
<feature type="transmembrane region" description="Helical" evidence="9">
    <location>
        <begin position="145"/>
        <end position="172"/>
    </location>
</feature>
<reference evidence="11" key="2">
    <citation type="submission" date="2015-03" db="EMBL/GenBank/DDBJ databases">
        <title>Genome sequence of Paenibacillus beijingensis strain DSM 24997T.</title>
        <authorList>
            <person name="Kwak Y."/>
            <person name="Shin J.-H."/>
        </authorList>
    </citation>
    <scope>NUCLEOTIDE SEQUENCE [LARGE SCALE GENOMIC DNA]</scope>
    <source>
        <strain evidence="11">DSM 24997</strain>
    </source>
</reference>
<dbReference type="SUPFAM" id="SSF81343">
    <property type="entry name" value="Fumarate reductase respiratory complex transmembrane subunits"/>
    <property type="match status" value="1"/>
</dbReference>
<feature type="transmembrane region" description="Helical" evidence="9">
    <location>
        <begin position="54"/>
        <end position="76"/>
    </location>
</feature>
<evidence type="ECO:0000256" key="3">
    <source>
        <dbReference type="ARBA" id="ARBA00022692"/>
    </source>
</evidence>
<dbReference type="OrthoDB" id="9789209at2"/>
<dbReference type="InterPro" id="IPR034804">
    <property type="entry name" value="SQR/QFR_C/D"/>
</dbReference>
<dbReference type="CDD" id="cd03497">
    <property type="entry name" value="SQR_TypeB_1_TM"/>
    <property type="match status" value="1"/>
</dbReference>
<keyword evidence="5 9" id="KW-1133">Transmembrane helix</keyword>
<dbReference type="NCBIfam" id="TIGR02046">
    <property type="entry name" value="sdhC_b558_fam"/>
    <property type="match status" value="1"/>
</dbReference>
<accession>A0A0D5NKY7</accession>
<evidence type="ECO:0000256" key="6">
    <source>
        <dbReference type="ARBA" id="ARBA00023004"/>
    </source>
</evidence>